<dbReference type="Proteomes" id="UP000054608">
    <property type="component" value="Unassembled WGS sequence"/>
</dbReference>
<dbReference type="InterPro" id="IPR012347">
    <property type="entry name" value="Ferritin-like"/>
</dbReference>
<dbReference type="STRING" id="458.Lrub_2395"/>
<dbReference type="AlphaFoldDB" id="A0A0W0XM48"/>
<organism evidence="3 4">
    <name type="scientific">Legionella rubrilucens</name>
    <dbReference type="NCBI Taxonomy" id="458"/>
    <lineage>
        <taxon>Bacteria</taxon>
        <taxon>Pseudomonadati</taxon>
        <taxon>Pseudomonadota</taxon>
        <taxon>Gammaproteobacteria</taxon>
        <taxon>Legionellales</taxon>
        <taxon>Legionellaceae</taxon>
        <taxon>Legionella</taxon>
    </lineage>
</organism>
<keyword evidence="4" id="KW-1185">Reference proteome</keyword>
<feature type="signal peptide" evidence="1">
    <location>
        <begin position="1"/>
        <end position="18"/>
    </location>
</feature>
<dbReference type="PANTHER" id="PTHR38593:SF1">
    <property type="entry name" value="BLR2558 PROTEIN"/>
    <property type="match status" value="1"/>
</dbReference>
<dbReference type="Pfam" id="PF13628">
    <property type="entry name" value="DUF4142"/>
    <property type="match status" value="1"/>
</dbReference>
<accession>A0A0W0XM48</accession>
<comment type="caution">
    <text evidence="3">The sequence shown here is derived from an EMBL/GenBank/DDBJ whole genome shotgun (WGS) entry which is preliminary data.</text>
</comment>
<evidence type="ECO:0000313" key="4">
    <source>
        <dbReference type="Proteomes" id="UP000054608"/>
    </source>
</evidence>
<reference evidence="3 4" key="1">
    <citation type="submission" date="2015-11" db="EMBL/GenBank/DDBJ databases">
        <title>Genomic analysis of 38 Legionella species identifies large and diverse effector repertoires.</title>
        <authorList>
            <person name="Burstein D."/>
            <person name="Amaro F."/>
            <person name="Zusman T."/>
            <person name="Lifshitz Z."/>
            <person name="Cohen O."/>
            <person name="Gilbert J.A."/>
            <person name="Pupko T."/>
            <person name="Shuman H.A."/>
            <person name="Segal G."/>
        </authorList>
    </citation>
    <scope>NUCLEOTIDE SEQUENCE [LARGE SCALE GENOMIC DNA]</scope>
    <source>
        <strain evidence="3 4">WA-270A-C2</strain>
    </source>
</reference>
<name>A0A0W0XM48_9GAMM</name>
<dbReference type="OrthoDB" id="5998717at2"/>
<sequence>MNKLILSLCLLFSLPAVALNDSSNQDTTSSASHVSRQAQKNRDTEIVSFLIVLNNNELAAAKKAFEKNLNPRVQYYAKSMQKDHSKNLADTMRIVEENNLRPAETPLGASLKQEGKKELGSLSALSNDAFQKAYIDAMVKDHTKALLIIDNHYLKQVANPQLKNHLELTRKVVNHHLHMAKTIQQEMNPNN</sequence>
<proteinExistence type="predicted"/>
<feature type="chain" id="PRO_5006916647" description="DUF4142 domain-containing protein" evidence="1">
    <location>
        <begin position="19"/>
        <end position="191"/>
    </location>
</feature>
<feature type="domain" description="DUF4142" evidence="2">
    <location>
        <begin position="42"/>
        <end position="183"/>
    </location>
</feature>
<evidence type="ECO:0000313" key="3">
    <source>
        <dbReference type="EMBL" id="KTD45598.1"/>
    </source>
</evidence>
<evidence type="ECO:0000256" key="1">
    <source>
        <dbReference type="SAM" id="SignalP"/>
    </source>
</evidence>
<protein>
    <recommendedName>
        <fullName evidence="2">DUF4142 domain-containing protein</fullName>
    </recommendedName>
</protein>
<dbReference type="InterPro" id="IPR025419">
    <property type="entry name" value="DUF4142"/>
</dbReference>
<dbReference type="PATRIC" id="fig|458.5.peg.2498"/>
<dbReference type="EMBL" id="LNYT01000022">
    <property type="protein sequence ID" value="KTD45598.1"/>
    <property type="molecule type" value="Genomic_DNA"/>
</dbReference>
<dbReference type="RefSeq" id="WP_058532380.1">
    <property type="nucleotide sequence ID" value="NZ_CAAAIN010000002.1"/>
</dbReference>
<gene>
    <name evidence="3" type="ORF">Lrub_2395</name>
</gene>
<dbReference type="Gene3D" id="1.20.1260.10">
    <property type="match status" value="1"/>
</dbReference>
<keyword evidence="1" id="KW-0732">Signal</keyword>
<evidence type="ECO:0000259" key="2">
    <source>
        <dbReference type="Pfam" id="PF13628"/>
    </source>
</evidence>
<dbReference type="PANTHER" id="PTHR38593">
    <property type="entry name" value="BLR2558 PROTEIN"/>
    <property type="match status" value="1"/>
</dbReference>